<name>A0A9D0YQI5_9FIRM</name>
<sequence length="230" mass="24711">MTEKIAPRKWVPEYEGTLRSHMIKIPTCISECSGIRVFGRRIKSLAFTTDVAVIRNINADAVMAVYPFTPQPAIHRAVMQSADMPVFVGVGGGVTRGLRVVNLANDAEHEGAFGVVVNAPTQNDVVRRLKQVLDIPVVVTVVSPNTDIAARLEAGADILNISGARHTPEIVRAVRAQFPNVPIIATGGPTDESILETIAAGANAITYTPPSSADLFAVSMQRYRQEQGET</sequence>
<organism evidence="1 2">
    <name type="scientific">Candidatus Enterenecus faecium</name>
    <dbReference type="NCBI Taxonomy" id="2840780"/>
    <lineage>
        <taxon>Bacteria</taxon>
        <taxon>Bacillati</taxon>
        <taxon>Bacillota</taxon>
        <taxon>Clostridia</taxon>
        <taxon>Eubacteriales</taxon>
        <taxon>Candidatus Enterenecus</taxon>
    </lineage>
</organism>
<accession>A0A9D0YQI5</accession>
<dbReference type="GO" id="GO:0016787">
    <property type="term" value="F:hydrolase activity"/>
    <property type="evidence" value="ECO:0007669"/>
    <property type="project" value="UniProtKB-KW"/>
</dbReference>
<evidence type="ECO:0000313" key="2">
    <source>
        <dbReference type="Proteomes" id="UP000886879"/>
    </source>
</evidence>
<reference evidence="1" key="1">
    <citation type="submission" date="2020-10" db="EMBL/GenBank/DDBJ databases">
        <authorList>
            <person name="Gilroy R."/>
        </authorList>
    </citation>
    <scope>NUCLEOTIDE SEQUENCE</scope>
    <source>
        <strain evidence="1">ChiGjej2B2-12916</strain>
    </source>
</reference>
<dbReference type="AlphaFoldDB" id="A0A9D0YQI5"/>
<protein>
    <submittedName>
        <fullName evidence="1">Hydrolase</fullName>
    </submittedName>
</protein>
<keyword evidence="1" id="KW-0378">Hydrolase</keyword>
<dbReference type="Gene3D" id="3.20.20.70">
    <property type="entry name" value="Aldolase class I"/>
    <property type="match status" value="1"/>
</dbReference>
<gene>
    <name evidence="1" type="ORF">IAD31_00825</name>
</gene>
<dbReference type="EMBL" id="DVFO01000005">
    <property type="protein sequence ID" value="HIQ60134.1"/>
    <property type="molecule type" value="Genomic_DNA"/>
</dbReference>
<comment type="caution">
    <text evidence="1">The sequence shown here is derived from an EMBL/GenBank/DDBJ whole genome shotgun (WGS) entry which is preliminary data.</text>
</comment>
<dbReference type="Proteomes" id="UP000886879">
    <property type="component" value="Unassembled WGS sequence"/>
</dbReference>
<dbReference type="SUPFAM" id="SSF51412">
    <property type="entry name" value="Inosine monophosphate dehydrogenase (IMPDH)"/>
    <property type="match status" value="1"/>
</dbReference>
<evidence type="ECO:0000313" key="1">
    <source>
        <dbReference type="EMBL" id="HIQ60134.1"/>
    </source>
</evidence>
<dbReference type="InterPro" id="IPR013785">
    <property type="entry name" value="Aldolase_TIM"/>
</dbReference>
<reference evidence="1" key="2">
    <citation type="journal article" date="2021" name="PeerJ">
        <title>Extensive microbial diversity within the chicken gut microbiome revealed by metagenomics and culture.</title>
        <authorList>
            <person name="Gilroy R."/>
            <person name="Ravi A."/>
            <person name="Getino M."/>
            <person name="Pursley I."/>
            <person name="Horton D.L."/>
            <person name="Alikhan N.F."/>
            <person name="Baker D."/>
            <person name="Gharbi K."/>
            <person name="Hall N."/>
            <person name="Watson M."/>
            <person name="Adriaenssens E.M."/>
            <person name="Foster-Nyarko E."/>
            <person name="Jarju S."/>
            <person name="Secka A."/>
            <person name="Antonio M."/>
            <person name="Oren A."/>
            <person name="Chaudhuri R.R."/>
            <person name="La Ragione R."/>
            <person name="Hildebrand F."/>
            <person name="Pallen M.J."/>
        </authorList>
    </citation>
    <scope>NUCLEOTIDE SEQUENCE</scope>
    <source>
        <strain evidence="1">ChiGjej2B2-12916</strain>
    </source>
</reference>
<proteinExistence type="predicted"/>